<reference evidence="2" key="1">
    <citation type="submission" date="2021-01" db="EMBL/GenBank/DDBJ databases">
        <title>Whole genome shotgun sequence of Actinoplanes rishiriensis NBRC 108556.</title>
        <authorList>
            <person name="Komaki H."/>
            <person name="Tamura T."/>
        </authorList>
    </citation>
    <scope>NUCLEOTIDE SEQUENCE</scope>
    <source>
        <strain evidence="2">NBRC 108556</strain>
    </source>
</reference>
<dbReference type="EMBL" id="BOMV01000034">
    <property type="protein sequence ID" value="GIE95612.1"/>
    <property type="molecule type" value="Genomic_DNA"/>
</dbReference>
<evidence type="ECO:0000313" key="3">
    <source>
        <dbReference type="Proteomes" id="UP000636960"/>
    </source>
</evidence>
<name>A0A919JY13_9ACTN</name>
<evidence type="ECO:0000256" key="1">
    <source>
        <dbReference type="SAM" id="SignalP"/>
    </source>
</evidence>
<dbReference type="RefSeq" id="WP_203781903.1">
    <property type="nucleotide sequence ID" value="NZ_BOMV01000034.1"/>
</dbReference>
<sequence length="139" mass="15801">MRKLRTAIAAAAGAAVMLIPSPAMAEDRGNGNSTCDRYEICFRAFESHTMFNVNWNYSHSFWYSYGAHAHILIFNNAHAWSAPLNNKAVGVWNRDSTCRVQLLDYDTTGAEWHYAEVARDVRVDVGFELNDAHKRCNTW</sequence>
<gene>
    <name evidence="2" type="ORF">Ari01nite_30770</name>
</gene>
<accession>A0A919JY13</accession>
<keyword evidence="3" id="KW-1185">Reference proteome</keyword>
<organism evidence="2 3">
    <name type="scientific">Paractinoplanes rishiriensis</name>
    <dbReference type="NCBI Taxonomy" id="1050105"/>
    <lineage>
        <taxon>Bacteria</taxon>
        <taxon>Bacillati</taxon>
        <taxon>Actinomycetota</taxon>
        <taxon>Actinomycetes</taxon>
        <taxon>Micromonosporales</taxon>
        <taxon>Micromonosporaceae</taxon>
        <taxon>Paractinoplanes</taxon>
    </lineage>
</organism>
<dbReference type="Proteomes" id="UP000636960">
    <property type="component" value="Unassembled WGS sequence"/>
</dbReference>
<protein>
    <recommendedName>
        <fullName evidence="4">Peptidase inhibitor family I36</fullName>
    </recommendedName>
</protein>
<proteinExistence type="predicted"/>
<evidence type="ECO:0008006" key="4">
    <source>
        <dbReference type="Google" id="ProtNLM"/>
    </source>
</evidence>
<feature type="signal peptide" evidence="1">
    <location>
        <begin position="1"/>
        <end position="25"/>
    </location>
</feature>
<keyword evidence="1" id="KW-0732">Signal</keyword>
<comment type="caution">
    <text evidence="2">The sequence shown here is derived from an EMBL/GenBank/DDBJ whole genome shotgun (WGS) entry which is preliminary data.</text>
</comment>
<dbReference type="AlphaFoldDB" id="A0A919JY13"/>
<evidence type="ECO:0000313" key="2">
    <source>
        <dbReference type="EMBL" id="GIE95612.1"/>
    </source>
</evidence>
<feature type="chain" id="PRO_5037334573" description="Peptidase inhibitor family I36" evidence="1">
    <location>
        <begin position="26"/>
        <end position="139"/>
    </location>
</feature>